<keyword evidence="3" id="KW-1185">Reference proteome</keyword>
<reference evidence="2" key="1">
    <citation type="submission" date="2021-01" db="EMBL/GenBank/DDBJ databases">
        <title>Whole genome shotgun sequence of Rugosimonospora africana NBRC 104875.</title>
        <authorList>
            <person name="Komaki H."/>
            <person name="Tamura T."/>
        </authorList>
    </citation>
    <scope>NUCLEOTIDE SEQUENCE</scope>
    <source>
        <strain evidence="2">NBRC 104875</strain>
    </source>
</reference>
<evidence type="ECO:0008006" key="4">
    <source>
        <dbReference type="Google" id="ProtNLM"/>
    </source>
</evidence>
<name>A0A8J3VTG1_9ACTN</name>
<feature type="transmembrane region" description="Helical" evidence="1">
    <location>
        <begin position="111"/>
        <end position="137"/>
    </location>
</feature>
<feature type="transmembrane region" description="Helical" evidence="1">
    <location>
        <begin position="187"/>
        <end position="207"/>
    </location>
</feature>
<dbReference type="RefSeq" id="WP_239134117.1">
    <property type="nucleotide sequence ID" value="NZ_BONZ01000066.1"/>
</dbReference>
<keyword evidence="1" id="KW-0472">Membrane</keyword>
<keyword evidence="1" id="KW-0812">Transmembrane</keyword>
<protein>
    <recommendedName>
        <fullName evidence="4">ABC-2 type transport system permease protein</fullName>
    </recommendedName>
</protein>
<evidence type="ECO:0000313" key="2">
    <source>
        <dbReference type="EMBL" id="GIH18402.1"/>
    </source>
</evidence>
<dbReference type="PANTHER" id="PTHR37305:SF1">
    <property type="entry name" value="MEMBRANE PROTEIN"/>
    <property type="match status" value="1"/>
</dbReference>
<proteinExistence type="predicted"/>
<evidence type="ECO:0000256" key="1">
    <source>
        <dbReference type="SAM" id="Phobius"/>
    </source>
</evidence>
<dbReference type="PANTHER" id="PTHR37305">
    <property type="entry name" value="INTEGRAL MEMBRANE PROTEIN-RELATED"/>
    <property type="match status" value="1"/>
</dbReference>
<dbReference type="EMBL" id="BONZ01000066">
    <property type="protein sequence ID" value="GIH18402.1"/>
    <property type="molecule type" value="Genomic_DNA"/>
</dbReference>
<organism evidence="2 3">
    <name type="scientific">Rugosimonospora africana</name>
    <dbReference type="NCBI Taxonomy" id="556532"/>
    <lineage>
        <taxon>Bacteria</taxon>
        <taxon>Bacillati</taxon>
        <taxon>Actinomycetota</taxon>
        <taxon>Actinomycetes</taxon>
        <taxon>Micromonosporales</taxon>
        <taxon>Micromonosporaceae</taxon>
        <taxon>Rugosimonospora</taxon>
    </lineage>
</organism>
<feature type="transmembrane region" description="Helical" evidence="1">
    <location>
        <begin position="64"/>
        <end position="84"/>
    </location>
</feature>
<accession>A0A8J3VTG1</accession>
<keyword evidence="1" id="KW-1133">Transmembrane helix</keyword>
<feature type="transmembrane region" description="Helical" evidence="1">
    <location>
        <begin position="157"/>
        <end position="180"/>
    </location>
</feature>
<dbReference type="Proteomes" id="UP000642748">
    <property type="component" value="Unassembled WGS sequence"/>
</dbReference>
<gene>
    <name evidence="2" type="ORF">Raf01_65740</name>
</gene>
<comment type="caution">
    <text evidence="2">The sequence shown here is derived from an EMBL/GenBank/DDBJ whole genome shotgun (WGS) entry which is preliminary data.</text>
</comment>
<evidence type="ECO:0000313" key="3">
    <source>
        <dbReference type="Proteomes" id="UP000642748"/>
    </source>
</evidence>
<feature type="transmembrane region" description="Helical" evidence="1">
    <location>
        <begin position="242"/>
        <end position="264"/>
    </location>
</feature>
<dbReference type="AlphaFoldDB" id="A0A8J3VTG1"/>
<sequence length="268" mass="26898">MSAARPPLSGAGRALRAEWTKLRTTPGPAWLLLGLVVATVATGAATDATVRCPAGGCDADPVRVALTGVSLGQAFFAVLAVLAISGEHSTGLIRTTLVAIPRRVTVLATKAVVLAGVVAAAAAVAVLGCLLAGRFVLPGNGFDVAHGHPSLSPGDGAVLRAAAGSVAYLVLIALLSLGITAAVRDSAAAIGLVLGLLYLFPLTTLVVTNPHWQRHLQQLAPMTAGLDVQATTDTSRLVIGPWAGLGVLAAWAAAALLAGGLLLCRRDA</sequence>